<dbReference type="GO" id="GO:0006338">
    <property type="term" value="P:chromatin remodeling"/>
    <property type="evidence" value="ECO:0000318"/>
    <property type="project" value="GO_Central"/>
</dbReference>
<feature type="region of interest" description="Disordered" evidence="11">
    <location>
        <begin position="1755"/>
        <end position="1794"/>
    </location>
</feature>
<keyword evidence="10" id="KW-0539">Nucleus</keyword>
<dbReference type="CDD" id="cd18668">
    <property type="entry name" value="CD1_tandem_CHD5-9_like"/>
    <property type="match status" value="1"/>
</dbReference>
<dbReference type="PANTHER" id="PTHR46850:SF1">
    <property type="entry name" value="CHROMODOMAIN-HELICASE-DNA-BINDING PROTEIN 9"/>
    <property type="match status" value="1"/>
</dbReference>
<feature type="compositionally biased region" description="Acidic residues" evidence="11">
    <location>
        <begin position="2044"/>
        <end position="2063"/>
    </location>
</feature>
<evidence type="ECO:0008006" key="17">
    <source>
        <dbReference type="Google" id="ProtNLM"/>
    </source>
</evidence>
<feature type="compositionally biased region" description="Polar residues" evidence="11">
    <location>
        <begin position="2095"/>
        <end position="2109"/>
    </location>
</feature>
<evidence type="ECO:0000256" key="11">
    <source>
        <dbReference type="SAM" id="MobiDB-lite"/>
    </source>
</evidence>
<evidence type="ECO:0000259" key="14">
    <source>
        <dbReference type="PROSITE" id="PS51194"/>
    </source>
</evidence>
<dbReference type="InterPro" id="IPR014001">
    <property type="entry name" value="Helicase_ATP-bd"/>
</dbReference>
<evidence type="ECO:0000313" key="15">
    <source>
        <dbReference type="EnsemblMetazoa" id="XP_030831990"/>
    </source>
</evidence>
<dbReference type="InterPro" id="IPR056342">
    <property type="entry name" value="HTH_CHD6-9"/>
</dbReference>
<dbReference type="GO" id="GO:0003677">
    <property type="term" value="F:DNA binding"/>
    <property type="evidence" value="ECO:0000318"/>
    <property type="project" value="GO_Central"/>
</dbReference>
<dbReference type="Pfam" id="PF00385">
    <property type="entry name" value="Chromo"/>
    <property type="match status" value="2"/>
</dbReference>
<dbReference type="Proteomes" id="UP000007110">
    <property type="component" value="Unassembled WGS sequence"/>
</dbReference>
<feature type="region of interest" description="Disordered" evidence="11">
    <location>
        <begin position="3128"/>
        <end position="3152"/>
    </location>
</feature>
<dbReference type="CDD" id="cd17995">
    <property type="entry name" value="DEXHc_CHD6_7_8_9"/>
    <property type="match status" value="1"/>
</dbReference>
<evidence type="ECO:0000313" key="16">
    <source>
        <dbReference type="Proteomes" id="UP000007110"/>
    </source>
</evidence>
<dbReference type="GeneID" id="577327"/>
<feature type="region of interest" description="Disordered" evidence="11">
    <location>
        <begin position="1099"/>
        <end position="1124"/>
    </location>
</feature>
<dbReference type="GO" id="GO:0016887">
    <property type="term" value="F:ATP hydrolysis activity"/>
    <property type="evidence" value="ECO:0000318"/>
    <property type="project" value="GO_Central"/>
</dbReference>
<dbReference type="CDD" id="cd18793">
    <property type="entry name" value="SF2_C_SNF"/>
    <property type="match status" value="1"/>
</dbReference>
<sequence>MDQDQGSTVTPSGSGNGDKDDSVPITQGLQLLAKLASPTVVSQTEVASASTSAPVLVTSPGASSGSVSPRGQNKVTIGVQQVSNMLQGKTVKQGAQTFYITTPASSGNVGKPVQLQTSSAGKPYLIQTSGGLVTQSGQKVILTSRNVQQPSSNVGASILSTVPNTTTVQATGKPVMVTQQNQPQIKFVTKTSPTQQPNTSQPMKVQLRLKDNTILQKLQQSGQVLTLGAQGKSGDGKQQPIRLVLPGSSAGSTNTGQIQLVQTQQGLHKVITLQQPQQAQAQPQQTVQLPQQQNKSPVQFAVVQQPGAGGTGTRLVVVSQPSSSSTTTTVPGSPARKSSLISQPGTIRIVLPPQSQVGDASKTTDGKAPTTLSAQNIYQILANQKVQIPRVSNVSTLNQGQVKLIQSSGGNTVRTSQGQTCIIVPSTASSTGGKSISIASPKSPGSSNVPSINRISPIRQGNTVVHIVSGAGGQQIATVVNSTAGTTNMQPKPGVQTMRVTSPKTLSLSPRGQGAAVKLFTTITTTAAGSIKHLTSAGQTVTSKVISMAPTFTTQSLSTVSTTSPQKITINKKVISFASVLPKTGVASEKTDNTVTVTTVPGVASTSGAGTSSHQQKLVKILPTKAGQKPTQLVILVNQTAANIGEEVKEIGEELNKLQNQPKTQETVDKLKQLQARLQKLQMAAQLSAKAKNADLDEPLPTNEKERKKIIKQRKLQEKANRIIAEAVAKARAAGKIDIPKVLLDNEEISAELISELELEAETKKKKKDKKDRSRSKKSSKRSKDNRDREKKMFTIKKKSSHSSPSSSHSSSIIKYDRKLPAAAILKLKRQKRKHGEFSGESSDLDETPPPSPPPDELTGPGIEKRRSGRNTNRKRYTEDYDFNITSNDDSSSDEEKDKKKKAKSDCKVPVAPRVIKMKVKADKKQEEDVDVEGNSEIDVVSFEPTETAKFFVDNPDESQANVVEKILASRITEKPQIPGEAQVGEIEEYFVKYRNFSYLHCEWATIETLSADPRIFQKIKRFRLKQQANYGLVSEFDEGEYFNPDFIVVDRILDKAITKDEDSDEMVTHYLVKWASLPYEESTWELANDVDKGKKKSYEKCSKLPSKSERQRKPRPVKSEWNKLSKTPKYKDDNVLREYQLEGVNWLTYSWCNGQSCILADEMGLGKTIQTIGFLHEVEKTGIPGPFLVLAPLSTIVNWQREVESWTDMNCVVYHGGSQSRHMIAEYEMFFRDASGVKIPNIYKFQILITTYEILLADCQELSEIEWRILVIDEAHRLKNRNCKLLEGLKILDMEHRVLLTGTPLQNNVDELFSLLNFLEPGRFRSSVQFLEDFGDLKTEGQVEKLQQLLRPMMLRRLKEDVEKNLAPKEETIIEVEMTSIQKRYYRAILEKNFSFLTKGAGSTSNLPNLMNTMMELRKCCNHPFLINGGEEQIVKEFRLAERMSDETIISVCVNPLLHLKVLIQSAGKMVLLDKLLPKLKEGGHKVLIFSQMIRCLDILEDYLIQKRYLFERIDGRVRGNMRQAAIDRFSKPDSDRFVFLLCTRAGGLGINLTAADTCIIFDSDWNPQNDIQAQARCHRIGQQKAVKVYRLITRNSYEREMFDKASKKLGLDKAVLQSMRNTDKEAAAYNPQQQALSKKEIEDLLRRGAYGAIMDDDEMSSQFCAEDIDMILQRRTQVIKHKPGEKGSSFAKASFTTDSDHTDIKIDDPDFWHKWAKRADIDPDTGKEDFLIHLPRQRTKTKRFGDMDEILDLTSDESDDDHPTAKPPATTTTGKKTKEKREPSQRPPKKQMPCGWTRLECFRVEKGLLTFGWGRWDDILATTRFKRRLCEKDVESIARTMLMYCLQHYKGDENIKSFIWDLVTPAPDGTVKDCRNHKGLSAPVPRGRKGKKPKREPQAAHISYDITAKEHNLDNLLHDQGYKNHLKRHCNKVLLRVRLLYYLKQEVIGKFAEEIENMVHAKMLPVEVPCPEGDAPVGWWDREADHSLLIGVYKHGYEKYPGIRLDPCLCFRERCGVPDHREIMAAQAKEYEDFNESQLDVEGGDLDGDDGEGDDLGDEEGGGGGGGKEEGMEIAPSAIPKHLKEDPDDDSISPASTRPSSPNSSGKTVPKLKIHVNSIIIPTAVPGKLLFPTAPDLNTRLRRLVAAYQREHKKRQLKEQKREKKEQVKMVRMQEQMRQRELRKIENAQKWSRREEADFYRILTAFGVDKDQETGKCRWERFKHLAKLDRKYEDRMTEFYQHYYAMCLRVCKRAEEIPEGYGATPLPDNFTIEDITEERASKCLSRIDLLNKIRTQILPHPDLDERLTKCRPSMELPDWWELGRHDKDLILGVCRYGINRQESQHAMMNDEELCFKELKEKFPEAAAAIPVPVPVTSTSPGSAPGPFQRRPGLKKPGPKKGVPRKKKPPPGGDPNKPSAAPPAGVEGTTHQGCEEGKVGLDNGDSAPPQAAQSPMRFGEGGDDERTKGDEVEGMEDTIDGGAMEAAMDSLMDSSKLGIKEEELESRPDSADMSQDANSINDDLDEGLGSGDDDNEDEDEQNKMDEHSQAVTEQEIIPPPYDSLDNMSKISGIDEETSNLFAVKTESMDEDYEAKEHLTKMEVNYENLSDDNSNLGDSEQPMDVKPPLSMLQEFLLKGGDENHLAMVKQESKGGKVKPEGKNAKSSSTKKKDSVPKVVVPTFRWPKDRVIVHRLEQLSHLVLKDEWPGRRHHHHPALTEPPYDDTDSPGPRGGLEHNYAGGMSSGRKRSAPVLNPDGTVRKKKKKKKLMLDAQRAAQFAALMRQNQAMMAAFTSGSALPGSTGEDPSSAIAALANNTPPQSTSMLPLPPNTNPSSSSSYHIHDTVFKAVPDFVREGRGPAEGRVVGVLDLSGKGMAKKKKKKVKVHTLKVDGKLIKIKKPVYFCISSFQDDSNPLKPMKKKKKKHKHKLGGGSGQSTEQTTSTAASESQESQDDGATGAAAAPSSSPGGSTTPVKKRKRLKNPIRLDEGAITGEEKVGMISRESGKRLAGKHCPSLANLSDWLMKHQSYNVAMEWANIVKSKGYLREELKNRVATSKSRHILIKPNIAPAPTKLTIGGLSGSKVTTQMCQRPMGGIGFPASFAGIGMGQISSPTGLTVTASGLTVPSADVSNASSPKKKKKKTSSSPAGIKKNILPRTITVDPLAASQMAGISPFLLPNTGNVFFSPFLAQQGVLQAAGNTVTITSPGSALASNQEGMAPPTLRVITTDKKSRKRTHAVAASPKVIVQNNVQGKDSDSSDDDDDGQLMITENDDL</sequence>
<keyword evidence="9" id="KW-0804">Transcription</keyword>
<feature type="compositionally biased region" description="Basic and acidic residues" evidence="11">
    <location>
        <begin position="2648"/>
        <end position="2663"/>
    </location>
</feature>
<dbReference type="InterPro" id="IPR023780">
    <property type="entry name" value="Chromo_domain"/>
</dbReference>
<dbReference type="GO" id="GO:0010468">
    <property type="term" value="P:regulation of gene expression"/>
    <property type="evidence" value="ECO:0000318"/>
    <property type="project" value="GO_Central"/>
</dbReference>
<evidence type="ECO:0000256" key="3">
    <source>
        <dbReference type="ARBA" id="ARBA00022741"/>
    </source>
</evidence>
<dbReference type="KEGG" id="spu:577327"/>
<reference evidence="16" key="1">
    <citation type="submission" date="2015-02" db="EMBL/GenBank/DDBJ databases">
        <title>Genome sequencing for Strongylocentrotus purpuratus.</title>
        <authorList>
            <person name="Murali S."/>
            <person name="Liu Y."/>
            <person name="Vee V."/>
            <person name="English A."/>
            <person name="Wang M."/>
            <person name="Skinner E."/>
            <person name="Han Y."/>
            <person name="Muzny D.M."/>
            <person name="Worley K.C."/>
            <person name="Gibbs R.A."/>
        </authorList>
    </citation>
    <scope>NUCLEOTIDE SEQUENCE</scope>
</reference>
<comment type="subcellular location">
    <subcellularLocation>
        <location evidence="1">Nucleus</location>
    </subcellularLocation>
</comment>
<feature type="region of interest" description="Disordered" evidence="11">
    <location>
        <begin position="425"/>
        <end position="454"/>
    </location>
</feature>
<keyword evidence="3" id="KW-0547">Nucleotide-binding</keyword>
<feature type="compositionally biased region" description="Basic residues" evidence="11">
    <location>
        <begin position="2918"/>
        <end position="2930"/>
    </location>
</feature>
<dbReference type="EnsemblMetazoa" id="XM_030976130">
    <property type="protein sequence ID" value="XP_030831990"/>
    <property type="gene ID" value="LOC577327"/>
</dbReference>
<evidence type="ECO:0000259" key="12">
    <source>
        <dbReference type="PROSITE" id="PS50013"/>
    </source>
</evidence>
<dbReference type="InParanoid" id="A0A7M7N6P6"/>
<feature type="compositionally biased region" description="Basic residues" evidence="11">
    <location>
        <begin position="2393"/>
        <end position="2410"/>
    </location>
</feature>
<dbReference type="PROSITE" id="PS51192">
    <property type="entry name" value="HELICASE_ATP_BIND_1"/>
    <property type="match status" value="1"/>
</dbReference>
<feature type="compositionally biased region" description="Low complexity" evidence="11">
    <location>
        <begin position="2936"/>
        <end position="2974"/>
    </location>
</feature>
<evidence type="ECO:0000256" key="9">
    <source>
        <dbReference type="ARBA" id="ARBA00023163"/>
    </source>
</evidence>
<dbReference type="Gene3D" id="3.40.50.300">
    <property type="entry name" value="P-loop containing nucleotide triphosphate hydrolases"/>
    <property type="match status" value="1"/>
</dbReference>
<keyword evidence="8" id="KW-0238">DNA-binding</keyword>
<evidence type="ECO:0000256" key="2">
    <source>
        <dbReference type="ARBA" id="ARBA00022737"/>
    </source>
</evidence>
<dbReference type="GO" id="GO:0140658">
    <property type="term" value="F:ATP-dependent chromatin remodeler activity"/>
    <property type="evidence" value="ECO:0000318"/>
    <property type="project" value="GO_Central"/>
</dbReference>
<feature type="domain" description="Helicase ATP-binding" evidence="13">
    <location>
        <begin position="1149"/>
        <end position="1323"/>
    </location>
</feature>
<feature type="region of interest" description="Disordered" evidence="11">
    <location>
        <begin position="2798"/>
        <end position="2825"/>
    </location>
</feature>
<dbReference type="Pfam" id="PF00271">
    <property type="entry name" value="Helicase_C"/>
    <property type="match status" value="1"/>
</dbReference>
<dbReference type="GO" id="GO:0005524">
    <property type="term" value="F:ATP binding"/>
    <property type="evidence" value="ECO:0007669"/>
    <property type="project" value="UniProtKB-KW"/>
</dbReference>
<dbReference type="Pfam" id="PF07533">
    <property type="entry name" value="BRK"/>
    <property type="match status" value="1"/>
</dbReference>
<dbReference type="PROSITE" id="PS50013">
    <property type="entry name" value="CHROMO_2"/>
    <property type="match status" value="2"/>
</dbReference>
<dbReference type="GO" id="GO:0005634">
    <property type="term" value="C:nucleus"/>
    <property type="evidence" value="ECO:0000318"/>
    <property type="project" value="GO_Central"/>
</dbReference>
<dbReference type="FunCoup" id="A0A7M7N6P6">
    <property type="interactions" value="1531"/>
</dbReference>
<dbReference type="GO" id="GO:0000785">
    <property type="term" value="C:chromatin"/>
    <property type="evidence" value="ECO:0000318"/>
    <property type="project" value="GO_Central"/>
</dbReference>
<dbReference type="RefSeq" id="XP_030831990.1">
    <property type="nucleotide sequence ID" value="XM_030976130.1"/>
</dbReference>
<dbReference type="Pfam" id="PF00176">
    <property type="entry name" value="SNF2-rel_dom"/>
    <property type="match status" value="1"/>
</dbReference>
<feature type="region of interest" description="Disordered" evidence="11">
    <location>
        <begin position="319"/>
        <end position="344"/>
    </location>
</feature>
<name>A0A7M7N6P6_STRPU</name>
<dbReference type="FunFam" id="3.40.50.10810:FF:000003">
    <property type="entry name" value="chromodomain-helicase-DNA-binding protein 8 isoform X4"/>
    <property type="match status" value="1"/>
</dbReference>
<dbReference type="InterPro" id="IPR006576">
    <property type="entry name" value="BRK_domain"/>
</dbReference>
<evidence type="ECO:0000256" key="6">
    <source>
        <dbReference type="ARBA" id="ARBA00022853"/>
    </source>
</evidence>
<feature type="region of interest" description="Disordered" evidence="11">
    <location>
        <begin position="690"/>
        <end position="712"/>
    </location>
</feature>
<dbReference type="SMART" id="SM00298">
    <property type="entry name" value="CHROMO"/>
    <property type="match status" value="2"/>
</dbReference>
<protein>
    <recommendedName>
        <fullName evidence="17">Chromodomain-helicase-DNA-binding protein 8</fullName>
    </recommendedName>
</protein>
<dbReference type="OMA" id="MMERIAD"/>
<evidence type="ECO:0000256" key="7">
    <source>
        <dbReference type="ARBA" id="ARBA00023015"/>
    </source>
</evidence>
<dbReference type="InterPro" id="IPR001650">
    <property type="entry name" value="Helicase_C-like"/>
</dbReference>
<dbReference type="SMART" id="SM00487">
    <property type="entry name" value="DEXDc"/>
    <property type="match status" value="1"/>
</dbReference>
<feature type="region of interest" description="Disordered" evidence="11">
    <location>
        <begin position="1876"/>
        <end position="1900"/>
    </location>
</feature>
<keyword evidence="6" id="KW-0156">Chromatin regulator</keyword>
<evidence type="ECO:0000256" key="10">
    <source>
        <dbReference type="ARBA" id="ARBA00023242"/>
    </source>
</evidence>
<feature type="region of interest" description="Disordered" evidence="11">
    <location>
        <begin position="2648"/>
        <end position="2676"/>
    </location>
</feature>
<dbReference type="PANTHER" id="PTHR46850">
    <property type="entry name" value="CHROMODOMAIN-HELICASE-DNA-BINDING PROTEIN 9"/>
    <property type="match status" value="1"/>
</dbReference>
<reference evidence="15" key="2">
    <citation type="submission" date="2021-01" db="UniProtKB">
        <authorList>
            <consortium name="EnsemblMetazoa"/>
        </authorList>
    </citation>
    <scope>IDENTIFICATION</scope>
</reference>
<feature type="compositionally biased region" description="Basic and acidic residues" evidence="11">
    <location>
        <begin position="2499"/>
        <end position="2511"/>
    </location>
</feature>
<feature type="region of interest" description="Disordered" evidence="11">
    <location>
        <begin position="1"/>
        <end position="25"/>
    </location>
</feature>
<feature type="compositionally biased region" description="Acidic residues" evidence="11">
    <location>
        <begin position="3259"/>
        <end position="3276"/>
    </location>
</feature>
<keyword evidence="5" id="KW-0067">ATP-binding</keyword>
<dbReference type="CDD" id="cd18663">
    <property type="entry name" value="CD2_tandem_CHD5-9_like"/>
    <property type="match status" value="1"/>
</dbReference>
<dbReference type="InterPro" id="IPR016197">
    <property type="entry name" value="Chromo-like_dom_sf"/>
</dbReference>
<feature type="region of interest" description="Disordered" evidence="11">
    <location>
        <begin position="829"/>
        <end position="907"/>
    </location>
</feature>
<feature type="region of interest" description="Disordered" evidence="11">
    <location>
        <begin position="3230"/>
        <end position="3276"/>
    </location>
</feature>
<evidence type="ECO:0000259" key="13">
    <source>
        <dbReference type="PROSITE" id="PS51192"/>
    </source>
</evidence>
<dbReference type="InterPro" id="IPR000330">
    <property type="entry name" value="SNF2_N"/>
</dbReference>
<dbReference type="GO" id="GO:0003682">
    <property type="term" value="F:chromatin binding"/>
    <property type="evidence" value="ECO:0000318"/>
    <property type="project" value="GO_Central"/>
</dbReference>
<feature type="region of interest" description="Disordered" evidence="11">
    <location>
        <begin position="2709"/>
        <end position="2768"/>
    </location>
</feature>
<feature type="compositionally biased region" description="Low complexity" evidence="11">
    <location>
        <begin position="802"/>
        <end position="814"/>
    </location>
</feature>
<accession>A0A7M7N6P6</accession>
<feature type="compositionally biased region" description="Acidic residues" evidence="11">
    <location>
        <begin position="2523"/>
        <end position="2541"/>
    </location>
</feature>
<dbReference type="PROSITE" id="PS51194">
    <property type="entry name" value="HELICASE_CTER"/>
    <property type="match status" value="1"/>
</dbReference>
<dbReference type="InterPro" id="IPR037259">
    <property type="entry name" value="BRK_sf"/>
</dbReference>
<feature type="region of interest" description="Disordered" evidence="11">
    <location>
        <begin position="2034"/>
        <end position="2111"/>
    </location>
</feature>
<feature type="domain" description="Chromo" evidence="12">
    <location>
        <begin position="962"/>
        <end position="1032"/>
    </location>
</feature>
<feature type="domain" description="Chromo" evidence="12">
    <location>
        <begin position="1048"/>
        <end position="1121"/>
    </location>
</feature>
<keyword evidence="16" id="KW-1185">Reference proteome</keyword>
<proteinExistence type="predicted"/>
<dbReference type="GO" id="GO:0042393">
    <property type="term" value="F:histone binding"/>
    <property type="evidence" value="ECO:0000318"/>
    <property type="project" value="GO_Central"/>
</dbReference>
<keyword evidence="2" id="KW-0677">Repeat</keyword>
<dbReference type="Gene3D" id="2.40.50.40">
    <property type="match status" value="2"/>
</dbReference>
<keyword evidence="4" id="KW-0378">Hydrolase</keyword>
<evidence type="ECO:0000256" key="8">
    <source>
        <dbReference type="ARBA" id="ARBA00023125"/>
    </source>
</evidence>
<dbReference type="SUPFAM" id="SSF52540">
    <property type="entry name" value="P-loop containing nucleoside triphosphate hydrolases"/>
    <property type="match status" value="2"/>
</dbReference>
<feature type="compositionally biased region" description="Low complexity" evidence="11">
    <location>
        <begin position="319"/>
        <end position="334"/>
    </location>
</feature>
<evidence type="ECO:0000256" key="4">
    <source>
        <dbReference type="ARBA" id="ARBA00022801"/>
    </source>
</evidence>
<feature type="compositionally biased region" description="Polar residues" evidence="11">
    <location>
        <begin position="1"/>
        <end position="13"/>
    </location>
</feature>
<organism evidence="15 16">
    <name type="scientific">Strongylocentrotus purpuratus</name>
    <name type="common">Purple sea urchin</name>
    <dbReference type="NCBI Taxonomy" id="7668"/>
    <lineage>
        <taxon>Eukaryota</taxon>
        <taxon>Metazoa</taxon>
        <taxon>Echinodermata</taxon>
        <taxon>Eleutherozoa</taxon>
        <taxon>Echinozoa</taxon>
        <taxon>Echinoidea</taxon>
        <taxon>Euechinoidea</taxon>
        <taxon>Echinacea</taxon>
        <taxon>Camarodonta</taxon>
        <taxon>Echinidea</taxon>
        <taxon>Strongylocentrotidae</taxon>
        <taxon>Strongylocentrotus</taxon>
    </lineage>
</organism>
<dbReference type="InterPro" id="IPR000953">
    <property type="entry name" value="Chromo/chromo_shadow_dom"/>
</dbReference>
<keyword evidence="7" id="KW-0805">Transcription regulation</keyword>
<dbReference type="Gene3D" id="3.40.5.120">
    <property type="match status" value="1"/>
</dbReference>
<feature type="region of interest" description="Disordered" evidence="11">
    <location>
        <begin position="2375"/>
        <end position="2569"/>
    </location>
</feature>
<feature type="compositionally biased region" description="Basic and acidic residues" evidence="11">
    <location>
        <begin position="782"/>
        <end position="793"/>
    </location>
</feature>
<feature type="compositionally biased region" description="Low complexity" evidence="11">
    <location>
        <begin position="2375"/>
        <end position="2388"/>
    </location>
</feature>
<dbReference type="Gene3D" id="3.40.50.10810">
    <property type="entry name" value="Tandem AAA-ATPase domain"/>
    <property type="match status" value="1"/>
</dbReference>
<dbReference type="Pfam" id="PF23078">
    <property type="entry name" value="HTH_CHD6-9"/>
    <property type="match status" value="1"/>
</dbReference>
<dbReference type="InterPro" id="IPR038718">
    <property type="entry name" value="SNF2-like_sf"/>
</dbReference>
<dbReference type="Gene3D" id="1.10.10.60">
    <property type="entry name" value="Homeodomain-like"/>
    <property type="match status" value="2"/>
</dbReference>
<dbReference type="FunFam" id="3.40.50.300:FF:000015">
    <property type="entry name" value="chromodomain-helicase-DNA-binding protein 9 isoform X1"/>
    <property type="match status" value="1"/>
</dbReference>
<dbReference type="InterPro" id="IPR027417">
    <property type="entry name" value="P-loop_NTPase"/>
</dbReference>
<evidence type="ECO:0000256" key="1">
    <source>
        <dbReference type="ARBA" id="ARBA00004123"/>
    </source>
</evidence>
<dbReference type="SMART" id="SM00592">
    <property type="entry name" value="BRK"/>
    <property type="match status" value="1"/>
</dbReference>
<dbReference type="InterPro" id="IPR049730">
    <property type="entry name" value="SNF2/RAD54-like_C"/>
</dbReference>
<dbReference type="FunFam" id="2.40.50.40:FF:000001">
    <property type="entry name" value="chromodomain-helicase-DNA-binding protein 8 isoform X4"/>
    <property type="match status" value="1"/>
</dbReference>
<dbReference type="InterPro" id="IPR051493">
    <property type="entry name" value="CHD"/>
</dbReference>
<dbReference type="SMART" id="SM00490">
    <property type="entry name" value="HELICc"/>
    <property type="match status" value="1"/>
</dbReference>
<dbReference type="OrthoDB" id="5857104at2759"/>
<feature type="compositionally biased region" description="Basic residues" evidence="11">
    <location>
        <begin position="764"/>
        <end position="781"/>
    </location>
</feature>
<dbReference type="SUPFAM" id="SSF160481">
    <property type="entry name" value="BRK domain-like"/>
    <property type="match status" value="1"/>
</dbReference>
<evidence type="ECO:0000256" key="5">
    <source>
        <dbReference type="ARBA" id="ARBA00022840"/>
    </source>
</evidence>
<dbReference type="SUPFAM" id="SSF54160">
    <property type="entry name" value="Chromo domain-like"/>
    <property type="match status" value="2"/>
</dbReference>
<feature type="region of interest" description="Disordered" evidence="11">
    <location>
        <begin position="2914"/>
        <end position="2989"/>
    </location>
</feature>
<feature type="domain" description="Helicase C-terminal" evidence="14">
    <location>
        <begin position="1473"/>
        <end position="1629"/>
    </location>
</feature>
<feature type="region of interest" description="Disordered" evidence="11">
    <location>
        <begin position="762"/>
        <end position="815"/>
    </location>
</feature>